<dbReference type="STRING" id="278856.A0A212EKA3"/>
<dbReference type="GO" id="GO:0000124">
    <property type="term" value="C:SAGA complex"/>
    <property type="evidence" value="ECO:0007669"/>
    <property type="project" value="TreeGrafter"/>
</dbReference>
<dbReference type="CDD" id="cd05163">
    <property type="entry name" value="PIKK_TRRAP"/>
    <property type="match status" value="1"/>
</dbReference>
<dbReference type="GO" id="GO:0035267">
    <property type="term" value="C:NuA4 histone acetyltransferase complex"/>
    <property type="evidence" value="ECO:0007669"/>
    <property type="project" value="TreeGrafter"/>
</dbReference>
<dbReference type="EMBL" id="AGBW02014299">
    <property type="protein sequence ID" value="OWR41911.1"/>
    <property type="molecule type" value="Genomic_DNA"/>
</dbReference>
<sequence>MKDALAEVEYNCPKELAWLVNLYRGYLCICAGGEQQLSGVERHAEAAAAQCLREWRRLPRLVAHAHLPLLRAAQQLMELSEAAQIHTGLLHSRPTSLHDMKAIVKTWRNRLPVVADPLSHWGAIFTWRQHHYQFIASHYDSQTDHASNHSMLGVHASAQAIIHFAKIARKHNLSGVCLDSLHRIYTIPSVPIVDCFQKIRQQVKCHIQMSWTEGKDELQEGLDMIESTNFKYFTKEMTAEFYAFKGLLLAQLGRSEDANKAFAAAVQLHDTLVKAWALWGDYLEQIFIRDPRQTQVGVSAMTCFLHACRHQNESKSRKYCAKVLWMLSFDDEKNSLADALDKYSVGVPPVQWLPWIPQLLACLVQYDGNVILNLLSHVGRLYPQAVYFPIRTLYLTLKIEQRERHKSAENLAANQPTTTTANTGVKTEGASTSSGSGGEAGPIKATLPMWRCSKIMQLQREIHPTVLSSLEGIVDQMVWFRENWYEEVLRQLRAGLAKCHVVAFHHRAAVAVATVTPHTLNFIKKVVSTFGIGIGITASESLARRAQATVQDPVFHRMKTQFTADFDFTQPNAMKLQNLIQKLRKWVKILEAKTKVLPKSFLIEEKCRFLSNFSLKTAEVELPGEFLLPKHTHYHVRIARFMPRVEIVQKHNTSARRLYIRGHNGKIYPYLVVNDSGLGDARREERVLQLLRMLNHYLGKQKETSRRFLHFTVPRVVSVSPQMRLVEDNPSSISLLDIYRTECANRGVEYDAPVARYYERLAAVQARGSQASHQVLRDILREVQATMVPRGLVREWAARTFSSPTDYWTFRKMVTLQLSLAACAEYVLHLTRLNPDMLYVHHDSGLLNVAYFKFDVDDTTGELDGNRPVPFRLTPNISELVTHIGITGPLTASVIAVARCLVTPNFKIQSILRTILRDEMVTGYRKRLEDKSGLPTAGTSAENKPMEIDNETIINMVTKAVTVIMNRLNSLALFDGPDSKVATLVTAANSHDNLCRMDPAWHPWL</sequence>
<accession>A0A212EKA3</accession>
<dbReference type="Pfam" id="PF02259">
    <property type="entry name" value="FAT"/>
    <property type="match status" value="1"/>
</dbReference>
<reference evidence="5 6" key="1">
    <citation type="journal article" date="2011" name="Cell">
        <title>The monarch butterfly genome yields insights into long-distance migration.</title>
        <authorList>
            <person name="Zhan S."/>
            <person name="Merlin C."/>
            <person name="Boore J.L."/>
            <person name="Reppert S.M."/>
        </authorList>
    </citation>
    <scope>NUCLEOTIDE SEQUENCE [LARGE SCALE GENOMIC DNA]</scope>
    <source>
        <strain evidence="5">F-2</strain>
    </source>
</reference>
<dbReference type="PANTHER" id="PTHR11139:SF1">
    <property type="entry name" value="TRANSFORMATION_TRANSCRIPTION DOMAIN-ASSOCIATED PROTEIN"/>
    <property type="match status" value="1"/>
</dbReference>
<evidence type="ECO:0000259" key="2">
    <source>
        <dbReference type="PROSITE" id="PS50290"/>
    </source>
</evidence>
<keyword evidence="6" id="KW-1185">Reference proteome</keyword>
<dbReference type="AlphaFoldDB" id="A0A212EKA3"/>
<evidence type="ECO:0000259" key="3">
    <source>
        <dbReference type="PROSITE" id="PS51189"/>
    </source>
</evidence>
<dbReference type="InterPro" id="IPR050517">
    <property type="entry name" value="DDR_Repair_Kinase"/>
</dbReference>
<evidence type="ECO:0000313" key="6">
    <source>
        <dbReference type="Proteomes" id="UP000007151"/>
    </source>
</evidence>
<dbReference type="Pfam" id="PF00454">
    <property type="entry name" value="PI3_PI4_kinase"/>
    <property type="match status" value="1"/>
</dbReference>
<dbReference type="Proteomes" id="UP000007151">
    <property type="component" value="Unassembled WGS sequence"/>
</dbReference>
<protein>
    <submittedName>
        <fullName evidence="5">Transformation/transcription domain-associated protein isoform 1</fullName>
    </submittedName>
</protein>
<dbReference type="PROSITE" id="PS51189">
    <property type="entry name" value="FAT"/>
    <property type="match status" value="1"/>
</dbReference>
<dbReference type="GO" id="GO:0006355">
    <property type="term" value="P:regulation of DNA-templated transcription"/>
    <property type="evidence" value="ECO:0007669"/>
    <property type="project" value="TreeGrafter"/>
</dbReference>
<comment type="caution">
    <text evidence="5">The sequence shown here is derived from an EMBL/GenBank/DDBJ whole genome shotgun (WGS) entry which is preliminary data.</text>
</comment>
<dbReference type="KEGG" id="dpl:KGM_214121"/>
<feature type="region of interest" description="Disordered" evidence="1">
    <location>
        <begin position="407"/>
        <end position="440"/>
    </location>
</feature>
<feature type="domain" description="FAT" evidence="3">
    <location>
        <begin position="1"/>
        <end position="396"/>
    </location>
</feature>
<proteinExistence type="predicted"/>
<evidence type="ECO:0000256" key="1">
    <source>
        <dbReference type="SAM" id="MobiDB-lite"/>
    </source>
</evidence>
<dbReference type="InterPro" id="IPR003151">
    <property type="entry name" value="PIK-rel_kinase_FAT"/>
</dbReference>
<feature type="domain" description="FATC" evidence="4">
    <location>
        <begin position="973"/>
        <end position="1005"/>
    </location>
</feature>
<dbReference type="InParanoid" id="A0A212EKA3"/>
<dbReference type="PROSITE" id="PS50290">
    <property type="entry name" value="PI3_4_KINASE_3"/>
    <property type="match status" value="1"/>
</dbReference>
<evidence type="ECO:0000259" key="4">
    <source>
        <dbReference type="PROSITE" id="PS51190"/>
    </source>
</evidence>
<dbReference type="PROSITE" id="PS51190">
    <property type="entry name" value="FATC"/>
    <property type="match status" value="1"/>
</dbReference>
<dbReference type="SUPFAM" id="SSF56112">
    <property type="entry name" value="Protein kinase-like (PK-like)"/>
    <property type="match status" value="1"/>
</dbReference>
<dbReference type="InterPro" id="IPR014009">
    <property type="entry name" value="PIK_FAT"/>
</dbReference>
<dbReference type="InterPro" id="IPR000403">
    <property type="entry name" value="PI3/4_kinase_cat_dom"/>
</dbReference>
<name>A0A212EKA3_DANPL</name>
<organism evidence="5 6">
    <name type="scientific">Danaus plexippus plexippus</name>
    <dbReference type="NCBI Taxonomy" id="278856"/>
    <lineage>
        <taxon>Eukaryota</taxon>
        <taxon>Metazoa</taxon>
        <taxon>Ecdysozoa</taxon>
        <taxon>Arthropoda</taxon>
        <taxon>Hexapoda</taxon>
        <taxon>Insecta</taxon>
        <taxon>Pterygota</taxon>
        <taxon>Neoptera</taxon>
        <taxon>Endopterygota</taxon>
        <taxon>Lepidoptera</taxon>
        <taxon>Glossata</taxon>
        <taxon>Ditrysia</taxon>
        <taxon>Papilionoidea</taxon>
        <taxon>Nymphalidae</taxon>
        <taxon>Danainae</taxon>
        <taxon>Danaini</taxon>
        <taxon>Danaina</taxon>
        <taxon>Danaus</taxon>
        <taxon>Danaus</taxon>
    </lineage>
</organism>
<dbReference type="GO" id="GO:0006281">
    <property type="term" value="P:DNA repair"/>
    <property type="evidence" value="ECO:0007669"/>
    <property type="project" value="TreeGrafter"/>
</dbReference>
<feature type="compositionally biased region" description="Low complexity" evidence="1">
    <location>
        <begin position="410"/>
        <end position="434"/>
    </location>
</feature>
<dbReference type="SMART" id="SM01343">
    <property type="entry name" value="FATC"/>
    <property type="match status" value="1"/>
</dbReference>
<dbReference type="PANTHER" id="PTHR11139">
    <property type="entry name" value="ATAXIA TELANGIECTASIA MUTATED ATM -RELATED"/>
    <property type="match status" value="1"/>
</dbReference>
<dbReference type="GO" id="GO:0005634">
    <property type="term" value="C:nucleus"/>
    <property type="evidence" value="ECO:0007669"/>
    <property type="project" value="TreeGrafter"/>
</dbReference>
<dbReference type="InterPro" id="IPR003152">
    <property type="entry name" value="FATC_dom"/>
</dbReference>
<evidence type="ECO:0000313" key="5">
    <source>
        <dbReference type="EMBL" id="OWR41911.1"/>
    </source>
</evidence>
<feature type="domain" description="PI3K/PI4K catalytic" evidence="2">
    <location>
        <begin position="642"/>
        <end position="972"/>
    </location>
</feature>
<dbReference type="SMART" id="SM00146">
    <property type="entry name" value="PI3Kc"/>
    <property type="match status" value="1"/>
</dbReference>
<dbReference type="eggNOG" id="KOG0889">
    <property type="taxonomic scope" value="Eukaryota"/>
</dbReference>
<gene>
    <name evidence="5" type="ORF">KGM_214121</name>
</gene>
<dbReference type="InterPro" id="IPR011009">
    <property type="entry name" value="Kinase-like_dom_sf"/>
</dbReference>